<dbReference type="AlphaFoldDB" id="W7TDS0"/>
<evidence type="ECO:0000313" key="2">
    <source>
        <dbReference type="EMBL" id="EWM21698.1"/>
    </source>
</evidence>
<accession>W7TDS0</accession>
<feature type="compositionally biased region" description="Basic residues" evidence="1">
    <location>
        <begin position="163"/>
        <end position="173"/>
    </location>
</feature>
<evidence type="ECO:0000313" key="3">
    <source>
        <dbReference type="Proteomes" id="UP000019335"/>
    </source>
</evidence>
<dbReference type="EMBL" id="AZIL01002400">
    <property type="protein sequence ID" value="EWM21698.1"/>
    <property type="molecule type" value="Genomic_DNA"/>
</dbReference>
<gene>
    <name evidence="2" type="ORF">Naga_101527g2</name>
</gene>
<feature type="compositionally biased region" description="Polar residues" evidence="1">
    <location>
        <begin position="49"/>
        <end position="58"/>
    </location>
</feature>
<organism evidence="2 3">
    <name type="scientific">Nannochloropsis gaditana</name>
    <dbReference type="NCBI Taxonomy" id="72520"/>
    <lineage>
        <taxon>Eukaryota</taxon>
        <taxon>Sar</taxon>
        <taxon>Stramenopiles</taxon>
        <taxon>Ochrophyta</taxon>
        <taxon>Eustigmatophyceae</taxon>
        <taxon>Eustigmatales</taxon>
        <taxon>Monodopsidaceae</taxon>
        <taxon>Nannochloropsis</taxon>
    </lineage>
</organism>
<protein>
    <submittedName>
        <fullName evidence="2">Uncharacterized protein</fullName>
    </submittedName>
</protein>
<sequence>MRGKLERMNKGDGGGEREKKMAACGIGKGTIRKKFPRSLPHKKSRKNRVMSQGANAGSTVRRPSHGAIAWRGCADSACIGGIETESHLKFRRGGGQEGEEGWGEEANVQRFLREIFGCAWCPPCLSPPEMALTEKLDLNTKQDPRSRRRKGGGPSGLLENKHDARRKRKKKKNITQTRHLYGHGGLLSHRARCA</sequence>
<proteinExistence type="predicted"/>
<feature type="region of interest" description="Disordered" evidence="1">
    <location>
        <begin position="1"/>
        <end position="63"/>
    </location>
</feature>
<dbReference type="Proteomes" id="UP000019335">
    <property type="component" value="Unassembled WGS sequence"/>
</dbReference>
<feature type="region of interest" description="Disordered" evidence="1">
    <location>
        <begin position="137"/>
        <end position="181"/>
    </location>
</feature>
<name>W7TDS0_9STRA</name>
<keyword evidence="3" id="KW-1185">Reference proteome</keyword>
<evidence type="ECO:0000256" key="1">
    <source>
        <dbReference type="SAM" id="MobiDB-lite"/>
    </source>
</evidence>
<feature type="compositionally biased region" description="Basic residues" evidence="1">
    <location>
        <begin position="30"/>
        <end position="48"/>
    </location>
</feature>
<feature type="compositionally biased region" description="Basic and acidic residues" evidence="1">
    <location>
        <begin position="1"/>
        <end position="21"/>
    </location>
</feature>
<comment type="caution">
    <text evidence="2">The sequence shown here is derived from an EMBL/GenBank/DDBJ whole genome shotgun (WGS) entry which is preliminary data.</text>
</comment>
<reference evidence="2 3" key="1">
    <citation type="journal article" date="2014" name="Mol. Plant">
        <title>Chromosome Scale Genome Assembly and Transcriptome Profiling of Nannochloropsis gaditana in Nitrogen Depletion.</title>
        <authorList>
            <person name="Corteggiani Carpinelli E."/>
            <person name="Telatin A."/>
            <person name="Vitulo N."/>
            <person name="Forcato C."/>
            <person name="D'Angelo M."/>
            <person name="Schiavon R."/>
            <person name="Vezzi A."/>
            <person name="Giacometti G.M."/>
            <person name="Morosinotto T."/>
            <person name="Valle G."/>
        </authorList>
    </citation>
    <scope>NUCLEOTIDE SEQUENCE [LARGE SCALE GENOMIC DNA]</scope>
    <source>
        <strain evidence="2 3">B-31</strain>
    </source>
</reference>